<evidence type="ECO:0000313" key="2">
    <source>
        <dbReference type="Proteomes" id="UP000270094"/>
    </source>
</evidence>
<evidence type="ECO:0000313" key="1">
    <source>
        <dbReference type="EMBL" id="VDM65987.1"/>
    </source>
</evidence>
<proteinExistence type="predicted"/>
<gene>
    <name evidence="1" type="ORF">SVUK_LOCUS985</name>
</gene>
<organism evidence="1 2">
    <name type="scientific">Strongylus vulgaris</name>
    <name type="common">Blood worm</name>
    <dbReference type="NCBI Taxonomy" id="40348"/>
    <lineage>
        <taxon>Eukaryota</taxon>
        <taxon>Metazoa</taxon>
        <taxon>Ecdysozoa</taxon>
        <taxon>Nematoda</taxon>
        <taxon>Chromadorea</taxon>
        <taxon>Rhabditida</taxon>
        <taxon>Rhabditina</taxon>
        <taxon>Rhabditomorpha</taxon>
        <taxon>Strongyloidea</taxon>
        <taxon>Strongylidae</taxon>
        <taxon>Strongylus</taxon>
    </lineage>
</organism>
<protein>
    <submittedName>
        <fullName evidence="1">Uncharacterized protein</fullName>
    </submittedName>
</protein>
<dbReference type="Proteomes" id="UP000270094">
    <property type="component" value="Unassembled WGS sequence"/>
</dbReference>
<accession>A0A3P7INJ5</accession>
<sequence>MMVTVLSCSYPPPFWQLHLHEERTPADMGVTQRYNSRGLTTFSPIKSRAYWTSNTILQQWRESDSKAGKEDLSPLNEGEKLYMRRQIGVAPDHL</sequence>
<keyword evidence="2" id="KW-1185">Reference proteome</keyword>
<name>A0A3P7INJ5_STRVU</name>
<dbReference type="AlphaFoldDB" id="A0A3P7INJ5"/>
<dbReference type="EMBL" id="UYYB01001815">
    <property type="protein sequence ID" value="VDM65987.1"/>
    <property type="molecule type" value="Genomic_DNA"/>
</dbReference>
<reference evidence="1 2" key="1">
    <citation type="submission" date="2018-11" db="EMBL/GenBank/DDBJ databases">
        <authorList>
            <consortium name="Pathogen Informatics"/>
        </authorList>
    </citation>
    <scope>NUCLEOTIDE SEQUENCE [LARGE SCALE GENOMIC DNA]</scope>
</reference>